<protein>
    <submittedName>
        <fullName evidence="8">Putative atp-dependent protease</fullName>
    </submittedName>
</protein>
<dbReference type="Gene3D" id="1.20.58.1480">
    <property type="match status" value="1"/>
</dbReference>
<dbReference type="PROSITE" id="PS50089">
    <property type="entry name" value="ZF_RING_2"/>
    <property type="match status" value="1"/>
</dbReference>
<dbReference type="SMART" id="SM00184">
    <property type="entry name" value="RING"/>
    <property type="match status" value="2"/>
</dbReference>
<dbReference type="AlphaFoldDB" id="A0A4Z1PR11"/>
<dbReference type="InterPro" id="IPR015947">
    <property type="entry name" value="PUA-like_sf"/>
</dbReference>
<evidence type="ECO:0000259" key="6">
    <source>
        <dbReference type="PROSITE" id="PS50089"/>
    </source>
</evidence>
<dbReference type="STRING" id="86259.A0A4Z1PR11"/>
<dbReference type="GO" id="GO:0006508">
    <property type="term" value="P:proteolysis"/>
    <property type="evidence" value="ECO:0007669"/>
    <property type="project" value="UniProtKB-KW"/>
</dbReference>
<keyword evidence="3" id="KW-0862">Zinc</keyword>
<dbReference type="GO" id="GO:0008270">
    <property type="term" value="F:zinc ion binding"/>
    <property type="evidence" value="ECO:0007669"/>
    <property type="project" value="UniProtKB-KW"/>
</dbReference>
<feature type="compositionally biased region" description="Polar residues" evidence="5">
    <location>
        <begin position="38"/>
        <end position="47"/>
    </location>
</feature>
<dbReference type="SUPFAM" id="SSF57850">
    <property type="entry name" value="RING/U-box"/>
    <property type="match status" value="2"/>
</dbReference>
<accession>A0A4Z1PR11</accession>
<dbReference type="Pfam" id="PF02190">
    <property type="entry name" value="LON_substr_bdg"/>
    <property type="match status" value="1"/>
</dbReference>
<dbReference type="GO" id="GO:0008233">
    <property type="term" value="F:peptidase activity"/>
    <property type="evidence" value="ECO:0007669"/>
    <property type="project" value="UniProtKB-KW"/>
</dbReference>
<dbReference type="PROSITE" id="PS51787">
    <property type="entry name" value="LON_N"/>
    <property type="match status" value="1"/>
</dbReference>
<dbReference type="OrthoDB" id="264917at2759"/>
<gene>
    <name evidence="8" type="ORF">E6O75_ATG04537</name>
</gene>
<evidence type="ECO:0000259" key="7">
    <source>
        <dbReference type="PROSITE" id="PS51787"/>
    </source>
</evidence>
<dbReference type="InterPro" id="IPR001841">
    <property type="entry name" value="Znf_RING"/>
</dbReference>
<feature type="region of interest" description="Disordered" evidence="5">
    <location>
        <begin position="1"/>
        <end position="20"/>
    </location>
</feature>
<dbReference type="GO" id="GO:0061630">
    <property type="term" value="F:ubiquitin protein ligase activity"/>
    <property type="evidence" value="ECO:0007669"/>
    <property type="project" value="TreeGrafter"/>
</dbReference>
<keyword evidence="2 4" id="KW-0863">Zinc-finger</keyword>
<feature type="domain" description="RING-type" evidence="6">
    <location>
        <begin position="234"/>
        <end position="272"/>
    </location>
</feature>
<name>A0A4Z1PR11_9PEZI</name>
<dbReference type="EMBL" id="SNSC02000004">
    <property type="protein sequence ID" value="TID25332.1"/>
    <property type="molecule type" value="Genomic_DNA"/>
</dbReference>
<dbReference type="PANTHER" id="PTHR23327">
    <property type="entry name" value="RING FINGER PROTEIN 127"/>
    <property type="match status" value="1"/>
</dbReference>
<comment type="caution">
    <text evidence="8">The sequence shown here is derived from an EMBL/GenBank/DDBJ whole genome shotgun (WGS) entry which is preliminary data.</text>
</comment>
<dbReference type="Proteomes" id="UP000298493">
    <property type="component" value="Unassembled WGS sequence"/>
</dbReference>
<keyword evidence="8" id="KW-0378">Hydrolase</keyword>
<dbReference type="InterPro" id="IPR046336">
    <property type="entry name" value="Lon_prtase_N_sf"/>
</dbReference>
<organism evidence="8 9">
    <name type="scientific">Venturia nashicola</name>
    <dbReference type="NCBI Taxonomy" id="86259"/>
    <lineage>
        <taxon>Eukaryota</taxon>
        <taxon>Fungi</taxon>
        <taxon>Dikarya</taxon>
        <taxon>Ascomycota</taxon>
        <taxon>Pezizomycotina</taxon>
        <taxon>Dothideomycetes</taxon>
        <taxon>Pleosporomycetidae</taxon>
        <taxon>Venturiales</taxon>
        <taxon>Venturiaceae</taxon>
        <taxon>Venturia</taxon>
    </lineage>
</organism>
<keyword evidence="8" id="KW-0645">Protease</keyword>
<evidence type="ECO:0000313" key="9">
    <source>
        <dbReference type="Proteomes" id="UP000298493"/>
    </source>
</evidence>
<evidence type="ECO:0000256" key="4">
    <source>
        <dbReference type="PROSITE-ProRule" id="PRU00175"/>
    </source>
</evidence>
<reference evidence="8 9" key="1">
    <citation type="submission" date="2019-04" db="EMBL/GenBank/DDBJ databases">
        <title>High contiguity whole genome sequence and gene annotation resource for two Venturia nashicola isolates.</title>
        <authorList>
            <person name="Prokchorchik M."/>
            <person name="Won K."/>
            <person name="Lee Y."/>
            <person name="Choi E.D."/>
            <person name="Segonzac C."/>
            <person name="Sohn K.H."/>
        </authorList>
    </citation>
    <scope>NUCLEOTIDE SEQUENCE [LARGE SCALE GENOMIC DNA]</scope>
    <source>
        <strain evidence="8 9">PRI2</strain>
    </source>
</reference>
<sequence length="565" mass="62766">MKAARISGRSGSANRAEGEALKKSHLASGAFMSEDGSRQTPSRSLTGLDSHGDARALVKLVQCSQCSLPFKVPVTLPCGHSVCRACLPASHRRENISYPNTPDRMLGTYCPVEGCGEEHSVGDCCVDVCLSKVMESISAVVDSYQPAPPNTPTRLIEVKQRSFLSDTVTSEQAREQVLLGGRLLATFTMAQMGHLDYRADLSYESLSQSGDEYQELDKSVLHDLRETTHKELDCLVCYNLMYDPVTTPCGHTCCRKCLTRVLDHASYCPVCRRGLHIPPSLDRQASNVRLVSLLANLCPELVASRAQAVAAEELGILGDMDTSLFICTLAFPEMPTFLHIFEPRYRLMIRRAMETNRQFGMLTYNATGAPQGDLGRTPFNEYGTMLYILNVHMMPDGRSMIETKGLYRFRVRAHGSVDGYTVGKVERVEDVALSEEERLEAEEIVAATGPPDSPMSGLDGRANRASFPENYSSPESLNRFSTQQLLAIGLDFVQKMRAHSAPWLHQRIIEVHGGPPDNAATFPWWLASILPIVDGEKYTLLQTKSVRERLKIVVWWIHRIESHRS</sequence>
<evidence type="ECO:0000256" key="3">
    <source>
        <dbReference type="ARBA" id="ARBA00022833"/>
    </source>
</evidence>
<dbReference type="InterPro" id="IPR027370">
    <property type="entry name" value="Znf-RING_euk"/>
</dbReference>
<evidence type="ECO:0000256" key="2">
    <source>
        <dbReference type="ARBA" id="ARBA00022771"/>
    </source>
</evidence>
<feature type="region of interest" description="Disordered" evidence="5">
    <location>
        <begin position="28"/>
        <end position="48"/>
    </location>
</feature>
<keyword evidence="1" id="KW-0479">Metal-binding</keyword>
<dbReference type="InterPro" id="IPR017907">
    <property type="entry name" value="Znf_RING_CS"/>
</dbReference>
<dbReference type="SUPFAM" id="SSF88697">
    <property type="entry name" value="PUA domain-like"/>
    <property type="match status" value="1"/>
</dbReference>
<proteinExistence type="predicted"/>
<dbReference type="SMART" id="SM00464">
    <property type="entry name" value="LON"/>
    <property type="match status" value="1"/>
</dbReference>
<dbReference type="Gene3D" id="2.30.130.40">
    <property type="entry name" value="LON domain-like"/>
    <property type="match status" value="1"/>
</dbReference>
<keyword evidence="9" id="KW-1185">Reference proteome</keyword>
<dbReference type="InterPro" id="IPR003111">
    <property type="entry name" value="Lon_prtase_N"/>
</dbReference>
<evidence type="ECO:0000256" key="5">
    <source>
        <dbReference type="SAM" id="MobiDB-lite"/>
    </source>
</evidence>
<dbReference type="CDD" id="cd16514">
    <property type="entry name" value="RING-HC_LONFs_rpt2"/>
    <property type="match status" value="1"/>
</dbReference>
<evidence type="ECO:0000313" key="8">
    <source>
        <dbReference type="EMBL" id="TID25332.1"/>
    </source>
</evidence>
<dbReference type="InterPro" id="IPR013083">
    <property type="entry name" value="Znf_RING/FYVE/PHD"/>
</dbReference>
<feature type="domain" description="Lon N-terminal" evidence="7">
    <location>
        <begin position="314"/>
        <end position="561"/>
    </location>
</feature>
<dbReference type="Pfam" id="PF13923">
    <property type="entry name" value="zf-C3HC4_2"/>
    <property type="match status" value="1"/>
</dbReference>
<dbReference type="PANTHER" id="PTHR23327:SF42">
    <property type="entry name" value="LON PEPTIDASE N-TERMINAL DOMAIN AND RING FINGER PROTEIN C14F5.10C"/>
    <property type="match status" value="1"/>
</dbReference>
<dbReference type="PROSITE" id="PS00518">
    <property type="entry name" value="ZF_RING_1"/>
    <property type="match status" value="1"/>
</dbReference>
<dbReference type="Pfam" id="PF13445">
    <property type="entry name" value="zf-RING_UBOX"/>
    <property type="match status" value="1"/>
</dbReference>
<evidence type="ECO:0000256" key="1">
    <source>
        <dbReference type="ARBA" id="ARBA00022723"/>
    </source>
</evidence>
<dbReference type="Gene3D" id="3.30.40.10">
    <property type="entry name" value="Zinc/RING finger domain, C3HC4 (zinc finger)"/>
    <property type="match status" value="2"/>
</dbReference>